<evidence type="ECO:0000313" key="5">
    <source>
        <dbReference type="EMBL" id="EET62301.1"/>
    </source>
</evidence>
<dbReference type="Pfam" id="PF22725">
    <property type="entry name" value="GFO_IDH_MocA_C3"/>
    <property type="match status" value="1"/>
</dbReference>
<dbReference type="InterPro" id="IPR036291">
    <property type="entry name" value="NAD(P)-bd_dom_sf"/>
</dbReference>
<dbReference type="AlphaFoldDB" id="C6LBH0"/>
<feature type="domain" description="GFO/IDH/MocA-like oxidoreductase" evidence="4">
    <location>
        <begin position="137"/>
        <end position="249"/>
    </location>
</feature>
<comment type="similarity">
    <text evidence="1">Belongs to the Gfo/Idh/MocA family.</text>
</comment>
<evidence type="ECO:0000256" key="1">
    <source>
        <dbReference type="ARBA" id="ARBA00010928"/>
    </source>
</evidence>
<dbReference type="EMBL" id="ACCL02000003">
    <property type="protein sequence ID" value="EET62301.1"/>
    <property type="molecule type" value="Genomic_DNA"/>
</dbReference>
<dbReference type="STRING" id="168384.SAMN05660368_01422"/>
<dbReference type="GO" id="GO:0000166">
    <property type="term" value="F:nucleotide binding"/>
    <property type="evidence" value="ECO:0007669"/>
    <property type="project" value="InterPro"/>
</dbReference>
<evidence type="ECO:0000256" key="2">
    <source>
        <dbReference type="ARBA" id="ARBA00023002"/>
    </source>
</evidence>
<dbReference type="PANTHER" id="PTHR22604">
    <property type="entry name" value="OXIDOREDUCTASES"/>
    <property type="match status" value="1"/>
</dbReference>
<proteinExistence type="inferred from homology"/>
<name>C6LBH0_9FIRM</name>
<dbReference type="Pfam" id="PF01408">
    <property type="entry name" value="GFO_IDH_MocA"/>
    <property type="match status" value="1"/>
</dbReference>
<dbReference type="Proteomes" id="UP000005561">
    <property type="component" value="Unassembled WGS sequence"/>
</dbReference>
<comment type="caution">
    <text evidence="5">The sequence shown here is derived from an EMBL/GenBank/DDBJ whole genome shotgun (WGS) entry which is preliminary data.</text>
</comment>
<dbReference type="GO" id="GO:0016491">
    <property type="term" value="F:oxidoreductase activity"/>
    <property type="evidence" value="ECO:0007669"/>
    <property type="project" value="UniProtKB-KW"/>
</dbReference>
<reference evidence="5" key="1">
    <citation type="submission" date="2009-07" db="EMBL/GenBank/DDBJ databases">
        <authorList>
            <person name="Weinstock G."/>
            <person name="Sodergren E."/>
            <person name="Clifton S."/>
            <person name="Fulton L."/>
            <person name="Fulton B."/>
            <person name="Courtney L."/>
            <person name="Fronick C."/>
            <person name="Harrison M."/>
            <person name="Strong C."/>
            <person name="Farmer C."/>
            <person name="Delahaunty K."/>
            <person name="Markovic C."/>
            <person name="Hall O."/>
            <person name="Minx P."/>
            <person name="Tomlinson C."/>
            <person name="Mitreva M."/>
            <person name="Nelson J."/>
            <person name="Hou S."/>
            <person name="Wollam A."/>
            <person name="Pepin K.H."/>
            <person name="Johnson M."/>
            <person name="Bhonagiri V."/>
            <person name="Nash W.E."/>
            <person name="Warren W."/>
            <person name="Chinwalla A."/>
            <person name="Mardis E.R."/>
            <person name="Wilson R.K."/>
        </authorList>
    </citation>
    <scope>NUCLEOTIDE SEQUENCE [LARGE SCALE GENOMIC DNA]</scope>
    <source>
        <strain evidence="5">DSM 14469</strain>
    </source>
</reference>
<evidence type="ECO:0000313" key="6">
    <source>
        <dbReference type="Proteomes" id="UP000005561"/>
    </source>
</evidence>
<dbReference type="PANTHER" id="PTHR22604:SF105">
    <property type="entry name" value="TRANS-1,2-DIHYDROBENZENE-1,2-DIOL DEHYDROGENASE"/>
    <property type="match status" value="1"/>
</dbReference>
<gene>
    <name evidence="5" type="ORF">BRYFOR_05965</name>
</gene>
<evidence type="ECO:0000259" key="4">
    <source>
        <dbReference type="Pfam" id="PF22725"/>
    </source>
</evidence>
<feature type="domain" description="Gfo/Idh/MocA-like oxidoreductase N-terminal" evidence="3">
    <location>
        <begin position="9"/>
        <end position="126"/>
    </location>
</feature>
<dbReference type="InterPro" id="IPR000683">
    <property type="entry name" value="Gfo/Idh/MocA-like_OxRdtase_N"/>
</dbReference>
<accession>C6LBH0</accession>
<dbReference type="Gene3D" id="3.30.360.10">
    <property type="entry name" value="Dihydrodipicolinate Reductase, domain 2"/>
    <property type="match status" value="1"/>
</dbReference>
<keyword evidence="6" id="KW-1185">Reference proteome</keyword>
<dbReference type="Gene3D" id="3.40.50.720">
    <property type="entry name" value="NAD(P)-binding Rossmann-like Domain"/>
    <property type="match status" value="1"/>
</dbReference>
<organism evidence="5 6">
    <name type="scientific">Marvinbryantia formatexigens DSM 14469</name>
    <dbReference type="NCBI Taxonomy" id="478749"/>
    <lineage>
        <taxon>Bacteria</taxon>
        <taxon>Bacillati</taxon>
        <taxon>Bacillota</taxon>
        <taxon>Clostridia</taxon>
        <taxon>Lachnospirales</taxon>
        <taxon>Lachnospiraceae</taxon>
        <taxon>Marvinbryantia</taxon>
    </lineage>
</organism>
<evidence type="ECO:0000259" key="3">
    <source>
        <dbReference type="Pfam" id="PF01408"/>
    </source>
</evidence>
<keyword evidence="2" id="KW-0560">Oxidoreductase</keyword>
<sequence length="320" mass="35862">MQSEDMAMIRFGIIGAGGIAVKFCEAAGRVEEAEVRAVASKSLERAKTFAAANKVPEYYGSYREMLEQADIDAVYVATTCNFHYENCLLCIEYGKAVLCEKSMVLKKKEAEELFKRAKEKKVFVMEAMWSVFLPTIKKAREWIRTGRIGTVYLANYTGGIHAQPEHRIFNPELGGGALYDLTVYPIEIVNSLIPQKLVDVRADIVMGETGVDVTNSILLQYETCRASLQTTAYSRVPSPSGLYGSDGYIQMTQTHRCERCELYDGEFRLAESFTYPIDNGFEFEIQEVVDCIKSGKLESNLMPHAATLQCLDIFEKCCGK</sequence>
<dbReference type="InterPro" id="IPR050984">
    <property type="entry name" value="Gfo/Idh/MocA_domain"/>
</dbReference>
<dbReference type="SUPFAM" id="SSF51735">
    <property type="entry name" value="NAD(P)-binding Rossmann-fold domains"/>
    <property type="match status" value="1"/>
</dbReference>
<protein>
    <submittedName>
        <fullName evidence="5">Oxidoreductase, NAD-binding domain protein</fullName>
    </submittedName>
</protein>
<dbReference type="InterPro" id="IPR055170">
    <property type="entry name" value="GFO_IDH_MocA-like_dom"/>
</dbReference>
<dbReference type="eggNOG" id="COG0673">
    <property type="taxonomic scope" value="Bacteria"/>
</dbReference>
<dbReference type="SUPFAM" id="SSF55347">
    <property type="entry name" value="Glyceraldehyde-3-phosphate dehydrogenase-like, C-terminal domain"/>
    <property type="match status" value="1"/>
</dbReference>